<sequence length="137" mass="15051">MEVVELVANSGKPKPWQDLAVSRGGSSRDRTLTLALAGCFVPQHVDLMDAPELLEHLLQLLLVHRAWHLPDEHLDVVRIGLVAYYLLHLLVLTRGHLAGGDHVRPDDDDGRRVVVYHLGIVVVQGMIVIVVAPGAEV</sequence>
<feature type="transmembrane region" description="Helical" evidence="1">
    <location>
        <begin position="76"/>
        <end position="93"/>
    </location>
</feature>
<keyword evidence="1" id="KW-0812">Transmembrane</keyword>
<dbReference type="EnsemblMetazoa" id="AFAF007197-RA">
    <property type="protein sequence ID" value="AFAF007197-PA"/>
    <property type="gene ID" value="AFAF007197"/>
</dbReference>
<evidence type="ECO:0000313" key="3">
    <source>
        <dbReference type="Proteomes" id="UP000075886"/>
    </source>
</evidence>
<protein>
    <submittedName>
        <fullName evidence="2">Uncharacterized protein</fullName>
    </submittedName>
</protein>
<keyword evidence="1" id="KW-0472">Membrane</keyword>
<reference evidence="2" key="2">
    <citation type="submission" date="2020-05" db="UniProtKB">
        <authorList>
            <consortium name="EnsemblMetazoa"/>
        </authorList>
    </citation>
    <scope>IDENTIFICATION</scope>
    <source>
        <strain evidence="2">FAR1</strain>
    </source>
</reference>
<dbReference type="Proteomes" id="UP000075886">
    <property type="component" value="Unassembled WGS sequence"/>
</dbReference>
<organism evidence="2 3">
    <name type="scientific">Anopheles farauti</name>
    <dbReference type="NCBI Taxonomy" id="69004"/>
    <lineage>
        <taxon>Eukaryota</taxon>
        <taxon>Metazoa</taxon>
        <taxon>Ecdysozoa</taxon>
        <taxon>Arthropoda</taxon>
        <taxon>Hexapoda</taxon>
        <taxon>Insecta</taxon>
        <taxon>Pterygota</taxon>
        <taxon>Neoptera</taxon>
        <taxon>Endopterygota</taxon>
        <taxon>Diptera</taxon>
        <taxon>Nematocera</taxon>
        <taxon>Culicoidea</taxon>
        <taxon>Culicidae</taxon>
        <taxon>Anophelinae</taxon>
        <taxon>Anopheles</taxon>
    </lineage>
</organism>
<evidence type="ECO:0000313" key="2">
    <source>
        <dbReference type="EnsemblMetazoa" id="AFAF007197-PA"/>
    </source>
</evidence>
<evidence type="ECO:0000256" key="1">
    <source>
        <dbReference type="SAM" id="Phobius"/>
    </source>
</evidence>
<keyword evidence="1" id="KW-1133">Transmembrane helix</keyword>
<accession>A0A182QC39</accession>
<keyword evidence="3" id="KW-1185">Reference proteome</keyword>
<reference evidence="3" key="1">
    <citation type="submission" date="2014-01" db="EMBL/GenBank/DDBJ databases">
        <title>The Genome Sequence of Anopheles farauti FAR1 (V2).</title>
        <authorList>
            <consortium name="The Broad Institute Genomics Platform"/>
            <person name="Neafsey D.E."/>
            <person name="Besansky N."/>
            <person name="Howell P."/>
            <person name="Walton C."/>
            <person name="Young S.K."/>
            <person name="Zeng Q."/>
            <person name="Gargeya S."/>
            <person name="Fitzgerald M."/>
            <person name="Haas B."/>
            <person name="Abouelleil A."/>
            <person name="Allen A.W."/>
            <person name="Alvarado L."/>
            <person name="Arachchi H.M."/>
            <person name="Berlin A.M."/>
            <person name="Chapman S.B."/>
            <person name="Gainer-Dewar J."/>
            <person name="Goldberg J."/>
            <person name="Griggs A."/>
            <person name="Gujja S."/>
            <person name="Hansen M."/>
            <person name="Howarth C."/>
            <person name="Imamovic A."/>
            <person name="Ireland A."/>
            <person name="Larimer J."/>
            <person name="McCowan C."/>
            <person name="Murphy C."/>
            <person name="Pearson M."/>
            <person name="Poon T.W."/>
            <person name="Priest M."/>
            <person name="Roberts A."/>
            <person name="Saif S."/>
            <person name="Shea T."/>
            <person name="Sisk P."/>
            <person name="Sykes S."/>
            <person name="Wortman J."/>
            <person name="Nusbaum C."/>
            <person name="Birren B."/>
        </authorList>
    </citation>
    <scope>NUCLEOTIDE SEQUENCE [LARGE SCALE GENOMIC DNA]</scope>
    <source>
        <strain evidence="3">FAR1</strain>
    </source>
</reference>
<feature type="transmembrane region" description="Helical" evidence="1">
    <location>
        <begin position="114"/>
        <end position="135"/>
    </location>
</feature>
<dbReference type="VEuPathDB" id="VectorBase:AFAF007197"/>
<dbReference type="AlphaFoldDB" id="A0A182QC39"/>
<proteinExistence type="predicted"/>
<name>A0A182QC39_9DIPT</name>
<dbReference type="EMBL" id="AXCN02000855">
    <property type="status" value="NOT_ANNOTATED_CDS"/>
    <property type="molecule type" value="Genomic_DNA"/>
</dbReference>